<dbReference type="OrthoDB" id="10522093at2759"/>
<keyword evidence="2" id="KW-1185">Reference proteome</keyword>
<feature type="non-terminal residue" evidence="1">
    <location>
        <position position="1"/>
    </location>
</feature>
<gene>
    <name evidence="1" type="ORF">AB205_0205640</name>
</gene>
<dbReference type="AlphaFoldDB" id="A0A2G9QLU4"/>
<sequence length="143" mass="16269">FSFFTLFGERVLVPHPKTPTSHFEGMWPGTVQEGRSPPLLLTCQAACSDKGLVRILGGTPHQFFFNFGVEFPLKPIPDPKSQVWILRGPLRHFFLIWRRVPLNFHIRPEVPGMDFRGTPTQFFNFGSGFPSIFLPDPKGLVMD</sequence>
<evidence type="ECO:0000313" key="1">
    <source>
        <dbReference type="EMBL" id="PIO16564.1"/>
    </source>
</evidence>
<dbReference type="Proteomes" id="UP000228934">
    <property type="component" value="Unassembled WGS sequence"/>
</dbReference>
<accession>A0A2G9QLU4</accession>
<proteinExistence type="predicted"/>
<name>A0A2G9QLU4_AQUCT</name>
<reference evidence="2" key="1">
    <citation type="journal article" date="2017" name="Nat. Commun.">
        <title>The North American bullfrog draft genome provides insight into hormonal regulation of long noncoding RNA.</title>
        <authorList>
            <person name="Hammond S.A."/>
            <person name="Warren R.L."/>
            <person name="Vandervalk B.P."/>
            <person name="Kucuk E."/>
            <person name="Khan H."/>
            <person name="Gibb E.A."/>
            <person name="Pandoh P."/>
            <person name="Kirk H."/>
            <person name="Zhao Y."/>
            <person name="Jones M."/>
            <person name="Mungall A.J."/>
            <person name="Coope R."/>
            <person name="Pleasance S."/>
            <person name="Moore R.A."/>
            <person name="Holt R.A."/>
            <person name="Round J.M."/>
            <person name="Ohora S."/>
            <person name="Walle B.V."/>
            <person name="Veldhoen N."/>
            <person name="Helbing C.C."/>
            <person name="Birol I."/>
        </authorList>
    </citation>
    <scope>NUCLEOTIDE SEQUENCE [LARGE SCALE GENOMIC DNA]</scope>
</reference>
<protein>
    <submittedName>
        <fullName evidence="1">Uncharacterized protein</fullName>
    </submittedName>
</protein>
<evidence type="ECO:0000313" key="2">
    <source>
        <dbReference type="Proteomes" id="UP000228934"/>
    </source>
</evidence>
<dbReference type="EMBL" id="KV952799">
    <property type="protein sequence ID" value="PIO16564.1"/>
    <property type="molecule type" value="Genomic_DNA"/>
</dbReference>
<organism evidence="1 2">
    <name type="scientific">Aquarana catesbeiana</name>
    <name type="common">American bullfrog</name>
    <name type="synonym">Rana catesbeiana</name>
    <dbReference type="NCBI Taxonomy" id="8400"/>
    <lineage>
        <taxon>Eukaryota</taxon>
        <taxon>Metazoa</taxon>
        <taxon>Chordata</taxon>
        <taxon>Craniata</taxon>
        <taxon>Vertebrata</taxon>
        <taxon>Euteleostomi</taxon>
        <taxon>Amphibia</taxon>
        <taxon>Batrachia</taxon>
        <taxon>Anura</taxon>
        <taxon>Neobatrachia</taxon>
        <taxon>Ranoidea</taxon>
        <taxon>Ranidae</taxon>
        <taxon>Aquarana</taxon>
    </lineage>
</organism>